<gene>
    <name evidence="2" type="ORF">STURON_00685</name>
</gene>
<organism evidence="2 3">
    <name type="scientific">Spiroplasma turonicum</name>
    <dbReference type="NCBI Taxonomy" id="216946"/>
    <lineage>
        <taxon>Bacteria</taxon>
        <taxon>Bacillati</taxon>
        <taxon>Mycoplasmatota</taxon>
        <taxon>Mollicutes</taxon>
        <taxon>Entomoplasmatales</taxon>
        <taxon>Spiroplasmataceae</taxon>
        <taxon>Spiroplasma</taxon>
    </lineage>
</organism>
<protein>
    <recommendedName>
        <fullName evidence="4">Transmembrane protein</fullName>
    </recommendedName>
</protein>
<dbReference type="EMBL" id="CP012328">
    <property type="protein sequence ID" value="AKU79931.1"/>
    <property type="molecule type" value="Genomic_DNA"/>
</dbReference>
<sequence>MNYIKQNILIKNLQIKSKNKIFFTLQKCFINKIIYTLFKNYFLLILYAVTVLMYNI</sequence>
<dbReference type="KEGG" id="stur:STURON_00685"/>
<evidence type="ECO:0000313" key="3">
    <source>
        <dbReference type="Proteomes" id="UP000067243"/>
    </source>
</evidence>
<keyword evidence="3" id="KW-1185">Reference proteome</keyword>
<dbReference type="AlphaFoldDB" id="A0A0K1P6I5"/>
<accession>A0A0K1P6I5</accession>
<proteinExistence type="predicted"/>
<evidence type="ECO:0000313" key="2">
    <source>
        <dbReference type="EMBL" id="AKU79931.1"/>
    </source>
</evidence>
<evidence type="ECO:0008006" key="4">
    <source>
        <dbReference type="Google" id="ProtNLM"/>
    </source>
</evidence>
<reference evidence="2 3" key="1">
    <citation type="journal article" date="2015" name="Genome Announc.">
        <title>Complete Genome Sequence of Spiroplasma turonicum Strain Tab4cT, a Parasite of a Horse Fly, Haematopota sp. (Diptera: Tabanidae).</title>
        <authorList>
            <person name="Davis R.E."/>
            <person name="Shao J."/>
            <person name="Zhao Y."/>
            <person name="Gasparich G.E."/>
            <person name="Gaynor B.J."/>
            <person name="Donofrio N."/>
        </authorList>
    </citation>
    <scope>NUCLEOTIDE SEQUENCE [LARGE SCALE GENOMIC DNA]</scope>
    <source>
        <strain evidence="2 3">Tab4c</strain>
    </source>
</reference>
<feature type="transmembrane region" description="Helical" evidence="1">
    <location>
        <begin position="33"/>
        <end position="54"/>
    </location>
</feature>
<evidence type="ECO:0000256" key="1">
    <source>
        <dbReference type="SAM" id="Phobius"/>
    </source>
</evidence>
<name>A0A0K1P6I5_9MOLU</name>
<keyword evidence="1" id="KW-1133">Transmembrane helix</keyword>
<dbReference type="PATRIC" id="fig|216946.3.peg.712"/>
<dbReference type="Proteomes" id="UP000067243">
    <property type="component" value="Chromosome"/>
</dbReference>
<keyword evidence="1" id="KW-0472">Membrane</keyword>
<keyword evidence="1" id="KW-0812">Transmembrane</keyword>